<evidence type="ECO:0000313" key="2">
    <source>
        <dbReference type="Proteomes" id="UP001145114"/>
    </source>
</evidence>
<comment type="caution">
    <text evidence="1">The sequence shown here is derived from an EMBL/GenBank/DDBJ whole genome shotgun (WGS) entry which is preliminary data.</text>
</comment>
<name>A0ACC1HTI6_9FUNG</name>
<accession>A0ACC1HTI6</accession>
<dbReference type="EMBL" id="JAMZIH010002775">
    <property type="protein sequence ID" value="KAJ1677229.1"/>
    <property type="molecule type" value="Genomic_DNA"/>
</dbReference>
<gene>
    <name evidence="1" type="ORF">EV182_006605</name>
</gene>
<proteinExistence type="predicted"/>
<feature type="non-terminal residue" evidence="1">
    <location>
        <position position="261"/>
    </location>
</feature>
<reference evidence="1" key="1">
    <citation type="submission" date="2022-06" db="EMBL/GenBank/DDBJ databases">
        <title>Phylogenomic reconstructions and comparative analyses of Kickxellomycotina fungi.</title>
        <authorList>
            <person name="Reynolds N.K."/>
            <person name="Stajich J.E."/>
            <person name="Barry K."/>
            <person name="Grigoriev I.V."/>
            <person name="Crous P."/>
            <person name="Smith M.E."/>
        </authorList>
    </citation>
    <scope>NUCLEOTIDE SEQUENCE</scope>
    <source>
        <strain evidence="1">RSA 2271</strain>
    </source>
</reference>
<sequence>MRLHKGPASLAFKALPSLLLLAALALQSSFMAGVLADCGSDGHYIVGYYPSWKRADLQNISWDKLTHVQLAFGIPKSDGTISYDGDWFTSQVVSQAHSNNVSVTLSVGGWTGSSKFSDILKNSQVKGTFIDSIVSTVRSSDLDGIDIDWEYPGRLGDNCNVFDPQNDANNFKQFLKELRERFDKEFGTSPDTRKIISLAVRVEPFDTPSGPLTDVSEFAESVDFASIMAFDINGAWSNTTGPLAPFNYEQGKGDAYSVTQA</sequence>
<organism evidence="1 2">
    <name type="scientific">Spiromyces aspiralis</name>
    <dbReference type="NCBI Taxonomy" id="68401"/>
    <lineage>
        <taxon>Eukaryota</taxon>
        <taxon>Fungi</taxon>
        <taxon>Fungi incertae sedis</taxon>
        <taxon>Zoopagomycota</taxon>
        <taxon>Kickxellomycotina</taxon>
        <taxon>Kickxellomycetes</taxon>
        <taxon>Kickxellales</taxon>
        <taxon>Kickxellaceae</taxon>
        <taxon>Spiromyces</taxon>
    </lineage>
</organism>
<protein>
    <submittedName>
        <fullName evidence="1">Uncharacterized protein</fullName>
    </submittedName>
</protein>
<evidence type="ECO:0000313" key="1">
    <source>
        <dbReference type="EMBL" id="KAJ1677229.1"/>
    </source>
</evidence>
<dbReference type="Proteomes" id="UP001145114">
    <property type="component" value="Unassembled WGS sequence"/>
</dbReference>
<keyword evidence="2" id="KW-1185">Reference proteome</keyword>